<dbReference type="InterPro" id="IPR036397">
    <property type="entry name" value="RNaseH_sf"/>
</dbReference>
<evidence type="ECO:0000313" key="4">
    <source>
        <dbReference type="EMBL" id="BAK34991.1"/>
    </source>
</evidence>
<accession>F5XTB9</accession>
<dbReference type="GO" id="GO:0003676">
    <property type="term" value="F:nucleic acid binding"/>
    <property type="evidence" value="ECO:0007669"/>
    <property type="project" value="InterPro"/>
</dbReference>
<evidence type="ECO:0000256" key="1">
    <source>
        <dbReference type="SAM" id="MobiDB-lite"/>
    </source>
</evidence>
<dbReference type="SUPFAM" id="SSF53098">
    <property type="entry name" value="Ribonuclease H-like"/>
    <property type="match status" value="1"/>
</dbReference>
<dbReference type="Pfam" id="PF00665">
    <property type="entry name" value="rve"/>
    <property type="match status" value="1"/>
</dbReference>
<feature type="domain" description="Integrase catalytic" evidence="2">
    <location>
        <begin position="144"/>
        <end position="305"/>
    </location>
</feature>
<dbReference type="InterPro" id="IPR001584">
    <property type="entry name" value="Integrase_cat-core"/>
</dbReference>
<feature type="compositionally biased region" description="Basic residues" evidence="1">
    <location>
        <begin position="127"/>
        <end position="139"/>
    </location>
</feature>
<dbReference type="STRING" id="1032480.MLP_12150"/>
<gene>
    <name evidence="3" type="ordered locus">MLP_12150</name>
    <name evidence="4" type="ordered locus">MLP_19770</name>
</gene>
<dbReference type="KEGG" id="mph:MLP_19770"/>
<dbReference type="InterPro" id="IPR012337">
    <property type="entry name" value="RNaseH-like_sf"/>
</dbReference>
<evidence type="ECO:0000313" key="3">
    <source>
        <dbReference type="EMBL" id="BAK34229.1"/>
    </source>
</evidence>
<keyword evidence="5" id="KW-1185">Reference proteome</keyword>
<dbReference type="EMBL" id="AP012204">
    <property type="protein sequence ID" value="BAK34229.1"/>
    <property type="molecule type" value="Genomic_DNA"/>
</dbReference>
<evidence type="ECO:0000313" key="5">
    <source>
        <dbReference type="Proteomes" id="UP000007947"/>
    </source>
</evidence>
<dbReference type="PANTHER" id="PTHR46889:SF4">
    <property type="entry name" value="TRANSPOSASE INSO FOR INSERTION SEQUENCE ELEMENT IS911B-RELATED"/>
    <property type="match status" value="1"/>
</dbReference>
<dbReference type="AlphaFoldDB" id="F5XTB9"/>
<organism evidence="4 5">
    <name type="scientific">Microlunatus phosphovorus (strain ATCC 700054 / DSM 10555 / JCM 9379 / NBRC 101784 / NCIMB 13414 / VKM Ac-1990 / NM-1)</name>
    <dbReference type="NCBI Taxonomy" id="1032480"/>
    <lineage>
        <taxon>Bacteria</taxon>
        <taxon>Bacillati</taxon>
        <taxon>Actinomycetota</taxon>
        <taxon>Actinomycetes</taxon>
        <taxon>Propionibacteriales</taxon>
        <taxon>Propionibacteriaceae</taxon>
        <taxon>Microlunatus</taxon>
    </lineage>
</organism>
<dbReference type="InterPro" id="IPR050900">
    <property type="entry name" value="Transposase_IS3/IS150/IS904"/>
</dbReference>
<dbReference type="PROSITE" id="PS50994">
    <property type="entry name" value="INTEGRASE"/>
    <property type="match status" value="1"/>
</dbReference>
<name>F5XTB9_MICPN</name>
<dbReference type="RefSeq" id="WP_013862112.1">
    <property type="nucleotide sequence ID" value="NC_015635.1"/>
</dbReference>
<dbReference type="KEGG" id="mph:MLP_12150"/>
<dbReference type="HOGENOM" id="CLU_043663_0_0_11"/>
<dbReference type="GO" id="GO:0015074">
    <property type="term" value="P:DNA integration"/>
    <property type="evidence" value="ECO:0007669"/>
    <property type="project" value="InterPro"/>
</dbReference>
<proteinExistence type="predicted"/>
<dbReference type="eggNOG" id="COG2801">
    <property type="taxonomic scope" value="Bacteria"/>
</dbReference>
<evidence type="ECO:0000259" key="2">
    <source>
        <dbReference type="PROSITE" id="PS50994"/>
    </source>
</evidence>
<dbReference type="Gene3D" id="3.30.420.10">
    <property type="entry name" value="Ribonuclease H-like superfamily/Ribonuclease H"/>
    <property type="match status" value="1"/>
</dbReference>
<dbReference type="Proteomes" id="UP000007947">
    <property type="component" value="Chromosome"/>
</dbReference>
<protein>
    <submittedName>
        <fullName evidence="4">Putative transposase</fullName>
    </submittedName>
</protein>
<dbReference type="EMBL" id="AP012204">
    <property type="protein sequence ID" value="BAK34991.1"/>
    <property type="molecule type" value="Genomic_DNA"/>
</dbReference>
<sequence>MTDTVTGLVERAGVTVGRGCQLVGLARSSYYRVARGYRHYRPVAAPVPHTARVQPAALTPAERDQIIAVLTEIDDTGEPDADQQAWAADLSVQQVYWRAFDAGLVGCSQRTFYRVAAGQQLVGDRRRGGHGRHGSHGRKPPAVAATRPNQLWSWDATELAGPGQERYKLMLVLDVYSRYPVRWRIEYSETTPDAVELFTTAIAQYGVPSTVHADNGSVMRSHDLVDQLHDQGIVTSYSRPRVSDDNPFSESMFKTIKYDLSCPDRFDTIEHARAWTETFLTRYATEHRHSGIGHYTPAAVYHGTVDTDRARRQAHLDRSWQSHPERFRRPPRAPAITTTGINAHLLSQEG</sequence>
<reference evidence="4 5" key="1">
    <citation type="submission" date="2011-05" db="EMBL/GenBank/DDBJ databases">
        <title>Whole genome sequence of Microlunatus phosphovorus NM-1.</title>
        <authorList>
            <person name="Hosoyama A."/>
            <person name="Sasaki K."/>
            <person name="Harada T."/>
            <person name="Igarashi R."/>
            <person name="Kawakoshi A."/>
            <person name="Sasagawa M."/>
            <person name="Fukada J."/>
            <person name="Nakamura S."/>
            <person name="Katano Y."/>
            <person name="Hanada S."/>
            <person name="Kamagata Y."/>
            <person name="Nakamura N."/>
            <person name="Yamazaki S."/>
            <person name="Fujita N."/>
        </authorList>
    </citation>
    <scope>NUCLEOTIDE SEQUENCE [LARGE SCALE GENOMIC DNA]</scope>
    <source>
        <strain evidence="5">ATCC 700054 / DSM 10555 / JCM 9379 / NBRC 101784 / NCIMB 13414 / VKM Ac-1990 / NM-1</strain>
        <strain evidence="4">NM-1</strain>
    </source>
</reference>
<dbReference type="PANTHER" id="PTHR46889">
    <property type="entry name" value="TRANSPOSASE INSF FOR INSERTION SEQUENCE IS3B-RELATED"/>
    <property type="match status" value="1"/>
</dbReference>
<feature type="region of interest" description="Disordered" evidence="1">
    <location>
        <begin position="124"/>
        <end position="143"/>
    </location>
</feature>